<dbReference type="Gene3D" id="3.40.50.720">
    <property type="entry name" value="NAD(P)-binding Rossmann-like Domain"/>
    <property type="match status" value="1"/>
</dbReference>
<comment type="caution">
    <text evidence="4">The sequence shown here is derived from an EMBL/GenBank/DDBJ whole genome shotgun (WGS) entry which is preliminary data.</text>
</comment>
<evidence type="ECO:0000256" key="1">
    <source>
        <dbReference type="ARBA" id="ARBA00009353"/>
    </source>
</evidence>
<evidence type="ECO:0000259" key="2">
    <source>
        <dbReference type="Pfam" id="PF01370"/>
    </source>
</evidence>
<dbReference type="EMBL" id="WLZY01000001">
    <property type="protein sequence ID" value="NDL55724.1"/>
    <property type="molecule type" value="Genomic_DNA"/>
</dbReference>
<dbReference type="InterPro" id="IPR036291">
    <property type="entry name" value="NAD(P)-bd_dom_sf"/>
</dbReference>
<name>A0A7K3LXG6_9ACTN</name>
<dbReference type="AlphaFoldDB" id="A0A7K3LXG6"/>
<protein>
    <submittedName>
        <fullName evidence="4">TIGR01777 family protein</fullName>
    </submittedName>
</protein>
<evidence type="ECO:0000313" key="5">
    <source>
        <dbReference type="Proteomes" id="UP000460435"/>
    </source>
</evidence>
<feature type="domain" description="DUF1731" evidence="3">
    <location>
        <begin position="393"/>
        <end position="441"/>
    </location>
</feature>
<reference evidence="4 5" key="1">
    <citation type="submission" date="2019-11" db="EMBL/GenBank/DDBJ databases">
        <authorList>
            <person name="Li X.-J."/>
            <person name="Feng X.-M."/>
        </authorList>
    </citation>
    <scope>NUCLEOTIDE SEQUENCE [LARGE SCALE GENOMIC DNA]</scope>
    <source>
        <strain evidence="4 5">XMNu-373</strain>
    </source>
</reference>
<dbReference type="Pfam" id="PF01370">
    <property type="entry name" value="Epimerase"/>
    <property type="match status" value="1"/>
</dbReference>
<proteinExistence type="inferred from homology"/>
<dbReference type="Gene3D" id="3.30.530.20">
    <property type="match status" value="1"/>
</dbReference>
<dbReference type="InterPro" id="IPR023393">
    <property type="entry name" value="START-like_dom_sf"/>
</dbReference>
<evidence type="ECO:0000259" key="3">
    <source>
        <dbReference type="Pfam" id="PF08338"/>
    </source>
</evidence>
<keyword evidence="5" id="KW-1185">Reference proteome</keyword>
<dbReference type="Proteomes" id="UP000460435">
    <property type="component" value="Unassembled WGS sequence"/>
</dbReference>
<dbReference type="RefSeq" id="WP_162448408.1">
    <property type="nucleotide sequence ID" value="NZ_WLZY01000001.1"/>
</dbReference>
<dbReference type="SUPFAM" id="SSF55961">
    <property type="entry name" value="Bet v1-like"/>
    <property type="match status" value="1"/>
</dbReference>
<dbReference type="InterPro" id="IPR001509">
    <property type="entry name" value="Epimerase_deHydtase"/>
</dbReference>
<dbReference type="InterPro" id="IPR010099">
    <property type="entry name" value="SDR39U1"/>
</dbReference>
<dbReference type="NCBIfam" id="TIGR01777">
    <property type="entry name" value="yfcH"/>
    <property type="match status" value="1"/>
</dbReference>
<organism evidence="4 5">
    <name type="scientific">Phytoactinopolyspora mesophila</name>
    <dbReference type="NCBI Taxonomy" id="2650750"/>
    <lineage>
        <taxon>Bacteria</taxon>
        <taxon>Bacillati</taxon>
        <taxon>Actinomycetota</taxon>
        <taxon>Actinomycetes</taxon>
        <taxon>Jiangellales</taxon>
        <taxon>Jiangellaceae</taxon>
        <taxon>Phytoactinopolyspora</taxon>
    </lineage>
</organism>
<gene>
    <name evidence="4" type="ORF">F7O44_01425</name>
</gene>
<sequence>MTFTYQSEVPASIDEVFAWHERPGAISRLLPPWQPVRVVREAASVRDGVAVIGLPGGLRWRAQHVAAEFDRPHRFVDELVTTRLPIAPPWRHVHEFEDLGEGGTRVVDRVDTRAPRSMLTSMFRYRHDQLAADLKAHQHSRQWAPRPLTFAVTGSSGLVGSALSAFLSTGGHSVVRLVRYRPRNESERHWNPGAPDPAAFAGVDVVIHLAGASIAGRFTEAHKRAIRESRLEPTRLLAEAAARAPHGPGTLITASAVGYYGPDNADTILTESTDSGAGFLAGVVLAWEAATRPAQAAGLRVVNVRTGLVLTPAGGLLRLQRPLFAAGLGGRLGTGEQWMAWIGIDDLVDVYLRASLDETLSGPVNAVAPEPVTNDEYSRTLAHVLGRPAILPVPSLGPRVLLGEHGARELAGASQRAVPARLTAAGHTFRHATVETALRHLLGRAVPA</sequence>
<dbReference type="Pfam" id="PF08338">
    <property type="entry name" value="DUF1731"/>
    <property type="match status" value="1"/>
</dbReference>
<dbReference type="PANTHER" id="PTHR11092">
    <property type="entry name" value="SUGAR NUCLEOTIDE EPIMERASE RELATED"/>
    <property type="match status" value="1"/>
</dbReference>
<comment type="similarity">
    <text evidence="1">Belongs to the NAD(P)-dependent epimerase/dehydratase family. SDR39U1 subfamily.</text>
</comment>
<feature type="domain" description="NAD-dependent epimerase/dehydratase" evidence="2">
    <location>
        <begin position="152"/>
        <end position="354"/>
    </location>
</feature>
<dbReference type="InterPro" id="IPR013549">
    <property type="entry name" value="DUF1731"/>
</dbReference>
<evidence type="ECO:0000313" key="4">
    <source>
        <dbReference type="EMBL" id="NDL55724.1"/>
    </source>
</evidence>
<dbReference type="PANTHER" id="PTHR11092:SF0">
    <property type="entry name" value="EPIMERASE FAMILY PROTEIN SDR39U1"/>
    <property type="match status" value="1"/>
</dbReference>
<dbReference type="SUPFAM" id="SSF51735">
    <property type="entry name" value="NAD(P)-binding Rossmann-fold domains"/>
    <property type="match status" value="1"/>
</dbReference>
<accession>A0A7K3LXG6</accession>
<dbReference type="CDD" id="cd07820">
    <property type="entry name" value="SRPBCC_3"/>
    <property type="match status" value="1"/>
</dbReference>